<gene>
    <name evidence="2" type="ORF">B5E44_09745</name>
</gene>
<feature type="region of interest" description="Disordered" evidence="1">
    <location>
        <begin position="190"/>
        <end position="214"/>
    </location>
</feature>
<evidence type="ECO:0000256" key="1">
    <source>
        <dbReference type="SAM" id="MobiDB-lite"/>
    </source>
</evidence>
<feature type="compositionally biased region" description="Basic and acidic residues" evidence="1">
    <location>
        <begin position="194"/>
        <end position="214"/>
    </location>
</feature>
<dbReference type="AlphaFoldDB" id="A0A1Y4VYQ4"/>
<reference evidence="3" key="1">
    <citation type="submission" date="2017-04" db="EMBL/GenBank/DDBJ databases">
        <title>Function of individual gut microbiota members based on whole genome sequencing of pure cultures obtained from chicken caecum.</title>
        <authorList>
            <person name="Medvecky M."/>
            <person name="Cejkova D."/>
            <person name="Polansky O."/>
            <person name="Karasova D."/>
            <person name="Kubasova T."/>
            <person name="Cizek A."/>
            <person name="Rychlik I."/>
        </authorList>
    </citation>
    <scope>NUCLEOTIDE SEQUENCE [LARGE SCALE GENOMIC DNA]</scope>
    <source>
        <strain evidence="3">An101</strain>
    </source>
</reference>
<proteinExistence type="predicted"/>
<dbReference type="Proteomes" id="UP000195859">
    <property type="component" value="Unassembled WGS sequence"/>
</dbReference>
<dbReference type="EMBL" id="NFLZ01000041">
    <property type="protein sequence ID" value="OUQ74436.1"/>
    <property type="molecule type" value="Genomic_DNA"/>
</dbReference>
<evidence type="ECO:0000313" key="2">
    <source>
        <dbReference type="EMBL" id="OUQ74436.1"/>
    </source>
</evidence>
<evidence type="ECO:0000313" key="3">
    <source>
        <dbReference type="Proteomes" id="UP000195859"/>
    </source>
</evidence>
<dbReference type="RefSeq" id="WP_087301205.1">
    <property type="nucleotide sequence ID" value="NZ_NFLZ01000041.1"/>
</dbReference>
<sequence>MNTTSQMIGFADFINYLMNKYDLEKINSKKAIRAKITYTLKNEPKYIKNNIWETAPTKNIHGHNQKLFNTTFLKELEIQIEPYLRKLSEKEGNLTPQEIELRAKKQNKEYEDWLNELLNRPQEDEYYSEMKNYGKPEEGKPLEAALDRLMLRAIFKHFFTMSEKQKKQFADDRKYLYMDPQDFIGSPDYAKASYRQEHPEKYYYDEKNKTTHNN</sequence>
<protein>
    <submittedName>
        <fullName evidence="2">Uncharacterized protein</fullName>
    </submittedName>
</protein>
<organism evidence="2 3">
    <name type="scientific">Lactobacillus gallinarum</name>
    <dbReference type="NCBI Taxonomy" id="52242"/>
    <lineage>
        <taxon>Bacteria</taxon>
        <taxon>Bacillati</taxon>
        <taxon>Bacillota</taxon>
        <taxon>Bacilli</taxon>
        <taxon>Lactobacillales</taxon>
        <taxon>Lactobacillaceae</taxon>
        <taxon>Lactobacillus</taxon>
    </lineage>
</organism>
<comment type="caution">
    <text evidence="2">The sequence shown here is derived from an EMBL/GenBank/DDBJ whole genome shotgun (WGS) entry which is preliminary data.</text>
</comment>
<name>A0A1Y4VYQ4_9LACO</name>
<accession>A0A1Y4VYQ4</accession>